<name>A0ACC2HP89_DALPE</name>
<accession>A0ACC2HP89</accession>
<evidence type="ECO:0000313" key="1">
    <source>
        <dbReference type="EMBL" id="KAJ8017288.1"/>
    </source>
</evidence>
<dbReference type="Proteomes" id="UP001157502">
    <property type="component" value="Chromosome 1"/>
</dbReference>
<dbReference type="EMBL" id="CM055728">
    <property type="protein sequence ID" value="KAJ8017288.1"/>
    <property type="molecule type" value="Genomic_DNA"/>
</dbReference>
<reference evidence="1" key="1">
    <citation type="submission" date="2021-05" db="EMBL/GenBank/DDBJ databases">
        <authorList>
            <person name="Pan Q."/>
            <person name="Jouanno E."/>
            <person name="Zahm M."/>
            <person name="Klopp C."/>
            <person name="Cabau C."/>
            <person name="Louis A."/>
            <person name="Berthelot C."/>
            <person name="Parey E."/>
            <person name="Roest Crollius H."/>
            <person name="Montfort J."/>
            <person name="Robinson-Rechavi M."/>
            <person name="Bouchez O."/>
            <person name="Lampietro C."/>
            <person name="Lopez Roques C."/>
            <person name="Donnadieu C."/>
            <person name="Postlethwait J."/>
            <person name="Bobe J."/>
            <person name="Dillon D."/>
            <person name="Chandos A."/>
            <person name="von Hippel F."/>
            <person name="Guiguen Y."/>
        </authorList>
    </citation>
    <scope>NUCLEOTIDE SEQUENCE</scope>
    <source>
        <strain evidence="1">YG-Jan2019</strain>
    </source>
</reference>
<keyword evidence="2" id="KW-1185">Reference proteome</keyword>
<protein>
    <submittedName>
        <fullName evidence="1">Uncharacterized protein</fullName>
    </submittedName>
</protein>
<comment type="caution">
    <text evidence="1">The sequence shown here is derived from an EMBL/GenBank/DDBJ whole genome shotgun (WGS) entry which is preliminary data.</text>
</comment>
<proteinExistence type="predicted"/>
<sequence>MVLIDKPLIRVQQTHLSPLAVALSWFLTEPTVNLSMFAPLCLCEICLCGSVIDRLRQLDRVRSGRLVSCTLMESSPESCWLSSPGSISSEAMSGFTSELHRASPGSLQYRVAKASDTVDSVNQDYHASEFASLPSCVSSTSHPNSPYRCSPVQQVYSPSGHLNGVQWLEQASSLPYTPPSSSSWYTSPFSTTKTSPHPDTLSSFSSMVEHSFLGQNGQDSPRIQEALKGEQLSPGGDCGSSSFFTLNAALADGYPNSGPVYSPSLGCYSAHYGPGQDNSSASPYPAPGGLIYPSYYHKPEARECVDCGATATALWRRDETGHYLCNACGIYHSINGPNRPLIRPKKRLVVSKRAGTLCSNCHTANTTLWRRNASGEPVCNACGLYYKLHNVNRPLAMKKEGVQTRNRKVSSKNKKAKQNMGSLGDGRVPYTDLARLPPSDDHISSYLLGHTGARLSHSQGPLPVHSLHSIHHSPAVPY</sequence>
<gene>
    <name evidence="1" type="ORF">DPEC_G00016290</name>
</gene>
<organism evidence="1 2">
    <name type="scientific">Dallia pectoralis</name>
    <name type="common">Alaska blackfish</name>
    <dbReference type="NCBI Taxonomy" id="75939"/>
    <lineage>
        <taxon>Eukaryota</taxon>
        <taxon>Metazoa</taxon>
        <taxon>Chordata</taxon>
        <taxon>Craniata</taxon>
        <taxon>Vertebrata</taxon>
        <taxon>Euteleostomi</taxon>
        <taxon>Actinopterygii</taxon>
        <taxon>Neopterygii</taxon>
        <taxon>Teleostei</taxon>
        <taxon>Protacanthopterygii</taxon>
        <taxon>Esociformes</taxon>
        <taxon>Umbridae</taxon>
        <taxon>Dallia</taxon>
    </lineage>
</organism>
<evidence type="ECO:0000313" key="2">
    <source>
        <dbReference type="Proteomes" id="UP001157502"/>
    </source>
</evidence>